<evidence type="ECO:0000256" key="3">
    <source>
        <dbReference type="ARBA" id="ARBA00022448"/>
    </source>
</evidence>
<evidence type="ECO:0000256" key="10">
    <source>
        <dbReference type="ARBA" id="ARBA00023065"/>
    </source>
</evidence>
<feature type="transmembrane region" description="Helical" evidence="12">
    <location>
        <begin position="237"/>
        <end position="255"/>
    </location>
</feature>
<feature type="transmembrane region" description="Helical" evidence="12">
    <location>
        <begin position="12"/>
        <end position="31"/>
    </location>
</feature>
<dbReference type="PANTHER" id="PTHR32024:SF2">
    <property type="entry name" value="TRK SYSTEM POTASSIUM UPTAKE PROTEIN TRKG-RELATED"/>
    <property type="match status" value="1"/>
</dbReference>
<evidence type="ECO:0000256" key="2">
    <source>
        <dbReference type="ARBA" id="ARBA00009137"/>
    </source>
</evidence>
<dbReference type="EMBL" id="CZQC01000065">
    <property type="protein sequence ID" value="CUS42299.1"/>
    <property type="molecule type" value="Genomic_DNA"/>
</dbReference>
<feature type="transmembrane region" description="Helical" evidence="12">
    <location>
        <begin position="276"/>
        <end position="295"/>
    </location>
</feature>
<reference evidence="13" key="1">
    <citation type="submission" date="2015-10" db="EMBL/GenBank/DDBJ databases">
        <authorList>
            <person name="Gilbert D.G."/>
        </authorList>
    </citation>
    <scope>NUCLEOTIDE SEQUENCE</scope>
</reference>
<evidence type="ECO:0000256" key="1">
    <source>
        <dbReference type="ARBA" id="ARBA00004429"/>
    </source>
</evidence>
<feature type="transmembrane region" description="Helical" evidence="12">
    <location>
        <begin position="395"/>
        <end position="416"/>
    </location>
</feature>
<feature type="transmembrane region" description="Helical" evidence="12">
    <location>
        <begin position="455"/>
        <end position="475"/>
    </location>
</feature>
<keyword evidence="7 12" id="KW-0812">Transmembrane</keyword>
<proteinExistence type="inferred from homology"/>
<comment type="subcellular location">
    <subcellularLocation>
        <location evidence="1">Cell inner membrane</location>
        <topology evidence="1">Multi-pass membrane protein</topology>
    </subcellularLocation>
</comment>
<feature type="transmembrane region" description="Helical" evidence="12">
    <location>
        <begin position="69"/>
        <end position="90"/>
    </location>
</feature>
<keyword evidence="3" id="KW-0813">Transport</keyword>
<evidence type="ECO:0000256" key="8">
    <source>
        <dbReference type="ARBA" id="ARBA00022958"/>
    </source>
</evidence>
<feature type="transmembrane region" description="Helical" evidence="12">
    <location>
        <begin position="136"/>
        <end position="163"/>
    </location>
</feature>
<gene>
    <name evidence="13" type="ORF">MGWOODY_Tha2423</name>
</gene>
<dbReference type="AlphaFoldDB" id="A0A160TGW7"/>
<dbReference type="InterPro" id="IPR003445">
    <property type="entry name" value="Cat_transpt"/>
</dbReference>
<sequence>MHFTVIARVLGIFLMLFSLTMLPPILVSMWYNDGATQAFSMAMGLIFGIGFLSWMPVRFVRQELRTRDGFLIAALFWFTLGLAGTLPFILAEDPGLSFADAFFESLSGWTTTGATVMTGLEYLPKSILWYRQQLQWLGGMGIIVLAVAILPMLGIGGMQLFRAEMPGPLKDSKLTPRITETAKALWYIYLSLTIACALAYWLAGMNTFDAIAHSFSTVGIGGFSTYDESIGHFDSPLIEMIAVFFMLVAALNFSLHFYAWRNRSITHYWRDSEVRFFTFIIVGGITITISALWLTETYGITESIRYGIFEMVSVATTAGFGTADFSGWPVFLPVMLFMAAFIGGCAGSTGGGMKVIRVLLVYKQGVREIRRLIHPNAIIPVKLGRMPVSDRILESVWGFFALYVVTFMVMMLALMATGLDQVTAFSAVGSCLNNLGPGLGDVAIHYGGISDTAKWLLALTMLLGRLEIFTLLVLLSPTFWRS</sequence>
<keyword evidence="11 12" id="KW-0472">Membrane</keyword>
<organism evidence="13">
    <name type="scientific">hydrothermal vent metagenome</name>
    <dbReference type="NCBI Taxonomy" id="652676"/>
    <lineage>
        <taxon>unclassified sequences</taxon>
        <taxon>metagenomes</taxon>
        <taxon>ecological metagenomes</taxon>
    </lineage>
</organism>
<evidence type="ECO:0000256" key="12">
    <source>
        <dbReference type="SAM" id="Phobius"/>
    </source>
</evidence>
<dbReference type="PANTHER" id="PTHR32024">
    <property type="entry name" value="TRK SYSTEM POTASSIUM UPTAKE PROTEIN TRKG-RELATED"/>
    <property type="match status" value="1"/>
</dbReference>
<feature type="transmembrane region" description="Helical" evidence="12">
    <location>
        <begin position="37"/>
        <end position="57"/>
    </location>
</feature>
<dbReference type="GO" id="GO:0005886">
    <property type="term" value="C:plasma membrane"/>
    <property type="evidence" value="ECO:0007669"/>
    <property type="project" value="UniProtKB-SubCell"/>
</dbReference>
<keyword evidence="9 12" id="KW-1133">Transmembrane helix</keyword>
<keyword evidence="10" id="KW-0406">Ion transport</keyword>
<evidence type="ECO:0000256" key="7">
    <source>
        <dbReference type="ARBA" id="ARBA00022692"/>
    </source>
</evidence>
<dbReference type="PIRSF" id="PIRSF006247">
    <property type="entry name" value="TrkH"/>
    <property type="match status" value="1"/>
</dbReference>
<evidence type="ECO:0000256" key="9">
    <source>
        <dbReference type="ARBA" id="ARBA00022989"/>
    </source>
</evidence>
<keyword evidence="5" id="KW-0997">Cell inner membrane</keyword>
<name>A0A160TGW7_9ZZZZ</name>
<dbReference type="NCBIfam" id="TIGR00933">
    <property type="entry name" value="2a38"/>
    <property type="match status" value="1"/>
</dbReference>
<accession>A0A160TGW7</accession>
<dbReference type="GO" id="GO:0015379">
    <property type="term" value="F:potassium:chloride symporter activity"/>
    <property type="evidence" value="ECO:0007669"/>
    <property type="project" value="InterPro"/>
</dbReference>
<evidence type="ECO:0000256" key="4">
    <source>
        <dbReference type="ARBA" id="ARBA00022475"/>
    </source>
</evidence>
<keyword evidence="4" id="KW-1003">Cell membrane</keyword>
<protein>
    <submittedName>
        <fullName evidence="13">Potassium uptake protein TrkH</fullName>
    </submittedName>
</protein>
<evidence type="ECO:0000256" key="6">
    <source>
        <dbReference type="ARBA" id="ARBA00022538"/>
    </source>
</evidence>
<keyword evidence="6" id="KW-0633">Potassium transport</keyword>
<evidence type="ECO:0000256" key="5">
    <source>
        <dbReference type="ARBA" id="ARBA00022519"/>
    </source>
</evidence>
<dbReference type="InterPro" id="IPR004772">
    <property type="entry name" value="TrkH"/>
</dbReference>
<evidence type="ECO:0000256" key="11">
    <source>
        <dbReference type="ARBA" id="ARBA00023136"/>
    </source>
</evidence>
<keyword evidence="8" id="KW-0630">Potassium</keyword>
<evidence type="ECO:0000313" key="13">
    <source>
        <dbReference type="EMBL" id="CUS42299.1"/>
    </source>
</evidence>
<feature type="transmembrane region" description="Helical" evidence="12">
    <location>
        <begin position="334"/>
        <end position="362"/>
    </location>
</feature>
<feature type="transmembrane region" description="Helical" evidence="12">
    <location>
        <begin position="184"/>
        <end position="203"/>
    </location>
</feature>
<comment type="similarity">
    <text evidence="2">Belongs to the TrkH potassium transport family.</text>
</comment>
<dbReference type="Pfam" id="PF02386">
    <property type="entry name" value="TrkH"/>
    <property type="match status" value="1"/>
</dbReference>